<feature type="compositionally biased region" description="Basic and acidic residues" evidence="1">
    <location>
        <begin position="120"/>
        <end position="133"/>
    </location>
</feature>
<protein>
    <submittedName>
        <fullName evidence="3">Uncharacterized protein</fullName>
    </submittedName>
</protein>
<evidence type="ECO:0000313" key="2">
    <source>
        <dbReference type="Proteomes" id="UP000887561"/>
    </source>
</evidence>
<accession>A0A915LMS0</accession>
<feature type="region of interest" description="Disordered" evidence="1">
    <location>
        <begin position="102"/>
        <end position="138"/>
    </location>
</feature>
<keyword evidence="2" id="KW-1185">Reference proteome</keyword>
<organism evidence="2 3">
    <name type="scientific">Meloidogyne javanica</name>
    <name type="common">Root-knot nematode worm</name>
    <dbReference type="NCBI Taxonomy" id="6303"/>
    <lineage>
        <taxon>Eukaryota</taxon>
        <taxon>Metazoa</taxon>
        <taxon>Ecdysozoa</taxon>
        <taxon>Nematoda</taxon>
        <taxon>Chromadorea</taxon>
        <taxon>Rhabditida</taxon>
        <taxon>Tylenchina</taxon>
        <taxon>Tylenchomorpha</taxon>
        <taxon>Tylenchoidea</taxon>
        <taxon>Meloidogynidae</taxon>
        <taxon>Meloidogyninae</taxon>
        <taxon>Meloidogyne</taxon>
        <taxon>Meloidogyne incognita group</taxon>
    </lineage>
</organism>
<sequence length="249" mass="27256">MPSLTNKSEESKAMGSPRILLIDKPIINRSPLLGAKNSRRSSAPRISQSSSAVVDSMISEGFLVSSSSTTVPTTKMLQDSGYRSTISNSNFEEEMMVIAEKERKERRRQRRKTGLSSQQKPKEEGIMTVKNKDNNSSSVPAFLRRTCSNAANGINAIKPSGWIGAAIMRASTSDDNVKTKSTPRRTQSIGSSTTTQILNLPPTFLYSTGWMVEADLSSDDSNNEKVQIFGGNNCGNVEGNSREFFNFLV</sequence>
<proteinExistence type="predicted"/>
<evidence type="ECO:0000256" key="1">
    <source>
        <dbReference type="SAM" id="MobiDB-lite"/>
    </source>
</evidence>
<name>A0A915LMS0_MELJA</name>
<dbReference type="WBParaSite" id="scaffold14279_cov231.g17369">
    <property type="protein sequence ID" value="scaffold14279_cov231.g17369"/>
    <property type="gene ID" value="scaffold14279_cov231.g17369"/>
</dbReference>
<dbReference type="AlphaFoldDB" id="A0A915LMS0"/>
<dbReference type="Proteomes" id="UP000887561">
    <property type="component" value="Unplaced"/>
</dbReference>
<feature type="compositionally biased region" description="Basic residues" evidence="1">
    <location>
        <begin position="104"/>
        <end position="113"/>
    </location>
</feature>
<reference evidence="3" key="1">
    <citation type="submission" date="2022-11" db="UniProtKB">
        <authorList>
            <consortium name="WormBaseParasite"/>
        </authorList>
    </citation>
    <scope>IDENTIFICATION</scope>
</reference>
<evidence type="ECO:0000313" key="3">
    <source>
        <dbReference type="WBParaSite" id="scaffold14279_cov231.g17369"/>
    </source>
</evidence>